<accession>A0ABP5LAW0</accession>
<dbReference type="EMBL" id="BAAAQR010000002">
    <property type="protein sequence ID" value="GAA2141731.1"/>
    <property type="molecule type" value="Genomic_DNA"/>
</dbReference>
<sequence>MDPEEQRIAGVADVVAHIVAPALEAVLRPDEVDAASVARRAPSADPRHWYAELELSLVGERLVDRVYESTIDASVTDWRNRLASNLQDFVAESRFGWGEWRPLPDGWD</sequence>
<proteinExistence type="predicted"/>
<keyword evidence="2" id="KW-1185">Reference proteome</keyword>
<reference evidence="2" key="1">
    <citation type="journal article" date="2019" name="Int. J. Syst. Evol. Microbiol.">
        <title>The Global Catalogue of Microorganisms (GCM) 10K type strain sequencing project: providing services to taxonomists for standard genome sequencing and annotation.</title>
        <authorList>
            <consortium name="The Broad Institute Genomics Platform"/>
            <consortium name="The Broad Institute Genome Sequencing Center for Infectious Disease"/>
            <person name="Wu L."/>
            <person name="Ma J."/>
        </authorList>
    </citation>
    <scope>NUCLEOTIDE SEQUENCE [LARGE SCALE GENOMIC DNA]</scope>
    <source>
        <strain evidence="2">JCM 16022</strain>
    </source>
</reference>
<comment type="caution">
    <text evidence="1">The sequence shown here is derived from an EMBL/GenBank/DDBJ whole genome shotgun (WGS) entry which is preliminary data.</text>
</comment>
<evidence type="ECO:0000313" key="1">
    <source>
        <dbReference type="EMBL" id="GAA2141731.1"/>
    </source>
</evidence>
<dbReference type="Proteomes" id="UP001501771">
    <property type="component" value="Unassembled WGS sequence"/>
</dbReference>
<dbReference type="RefSeq" id="WP_344149144.1">
    <property type="nucleotide sequence ID" value="NZ_BAAAQR010000002.1"/>
</dbReference>
<gene>
    <name evidence="1" type="ORF">GCM10009844_12370</name>
</gene>
<evidence type="ECO:0000313" key="2">
    <source>
        <dbReference type="Proteomes" id="UP001501771"/>
    </source>
</evidence>
<name>A0ABP5LAW0_9ACTN</name>
<organism evidence="1 2">
    <name type="scientific">Nocardioides koreensis</name>
    <dbReference type="NCBI Taxonomy" id="433651"/>
    <lineage>
        <taxon>Bacteria</taxon>
        <taxon>Bacillati</taxon>
        <taxon>Actinomycetota</taxon>
        <taxon>Actinomycetes</taxon>
        <taxon>Propionibacteriales</taxon>
        <taxon>Nocardioidaceae</taxon>
        <taxon>Nocardioides</taxon>
    </lineage>
</organism>
<protein>
    <submittedName>
        <fullName evidence="1">Uncharacterized protein</fullName>
    </submittedName>
</protein>